<name>A0A0M0JXE1_9EUKA</name>
<dbReference type="SUPFAM" id="SSF52087">
    <property type="entry name" value="CRAL/TRIO domain"/>
    <property type="match status" value="1"/>
</dbReference>
<evidence type="ECO:0000259" key="2">
    <source>
        <dbReference type="PROSITE" id="PS50191"/>
    </source>
</evidence>
<dbReference type="Gene3D" id="3.40.525.10">
    <property type="entry name" value="CRAL-TRIO lipid binding domain"/>
    <property type="match status" value="1"/>
</dbReference>
<dbReference type="CDD" id="cd00170">
    <property type="entry name" value="SEC14"/>
    <property type="match status" value="1"/>
</dbReference>
<protein>
    <recommendedName>
        <fullName evidence="2">CRAL-TRIO domain-containing protein</fullName>
    </recommendedName>
</protein>
<dbReference type="InterPro" id="IPR001251">
    <property type="entry name" value="CRAL-TRIO_dom"/>
</dbReference>
<evidence type="ECO:0000256" key="1">
    <source>
        <dbReference type="SAM" id="MobiDB-lite"/>
    </source>
</evidence>
<dbReference type="Proteomes" id="UP000037460">
    <property type="component" value="Unassembled WGS sequence"/>
</dbReference>
<reference evidence="4" key="1">
    <citation type="journal article" date="2015" name="PLoS Genet.">
        <title>Genome Sequence and Transcriptome Analyses of Chrysochromulina tobin: Metabolic Tools for Enhanced Algal Fitness in the Prominent Order Prymnesiales (Haptophyceae).</title>
        <authorList>
            <person name="Hovde B.T."/>
            <person name="Deodato C.R."/>
            <person name="Hunsperger H.M."/>
            <person name="Ryken S.A."/>
            <person name="Yost W."/>
            <person name="Jha R.K."/>
            <person name="Patterson J."/>
            <person name="Monnat R.J. Jr."/>
            <person name="Barlow S.B."/>
            <person name="Starkenburg S.R."/>
            <person name="Cattolico R.A."/>
        </authorList>
    </citation>
    <scope>NUCLEOTIDE SEQUENCE</scope>
    <source>
        <strain evidence="4">CCMP291</strain>
    </source>
</reference>
<feature type="domain" description="CRAL-TRIO" evidence="2">
    <location>
        <begin position="154"/>
        <end position="359"/>
    </location>
</feature>
<feature type="region of interest" description="Disordered" evidence="1">
    <location>
        <begin position="1"/>
        <end position="46"/>
    </location>
</feature>
<comment type="caution">
    <text evidence="3">The sequence shown here is derived from an EMBL/GenBank/DDBJ whole genome shotgun (WGS) entry which is preliminary data.</text>
</comment>
<dbReference type="AlphaFoldDB" id="A0A0M0JXE1"/>
<dbReference type="EMBL" id="JWZX01002037">
    <property type="protein sequence ID" value="KOO31331.1"/>
    <property type="molecule type" value="Genomic_DNA"/>
</dbReference>
<proteinExistence type="predicted"/>
<dbReference type="Pfam" id="PF00650">
    <property type="entry name" value="CRAL_TRIO"/>
    <property type="match status" value="1"/>
</dbReference>
<gene>
    <name evidence="3" type="ORF">Ctob_007105</name>
</gene>
<accession>A0A0M0JXE1</accession>
<sequence length="377" mass="41899">MAEDEPQVLKSSAKSHKPVVATANGDMGVDTAVLGPPSGDVDDSDDDADLAELKRVWRRDIRPRFEPEIRSDPILGSDGFISDRFLARFLNAERNAAGGRRRSQKSDTELVARTAQRLEETARFRKEYACTDFHKRGMARRLIMHASNAGACVYFGVTDLRTRAGIPVMIGRVTLMTDDSAPGWKPSDRMLPAQHLRAALFVVERAAHMLLSCGARAKGSYILDVGSYPTEEMARHKGTGRYWDADGAGSVEQPAAVLPHLAQHPTLSGLGVLKEALRLMERQYPETLHRVYFYRPGLAFRLVFNVFRLWVPTTTRERFVLVRPGQEHAHFFAPASAGGCDLERESTPRELGGYGPSLDGDRFLLKACERYDAEATL</sequence>
<dbReference type="InterPro" id="IPR036865">
    <property type="entry name" value="CRAL-TRIO_dom_sf"/>
</dbReference>
<dbReference type="OrthoDB" id="202475at2759"/>
<dbReference type="PROSITE" id="PS50191">
    <property type="entry name" value="CRAL_TRIO"/>
    <property type="match status" value="1"/>
</dbReference>
<organism evidence="3 4">
    <name type="scientific">Chrysochromulina tobinii</name>
    <dbReference type="NCBI Taxonomy" id="1460289"/>
    <lineage>
        <taxon>Eukaryota</taxon>
        <taxon>Haptista</taxon>
        <taxon>Haptophyta</taxon>
        <taxon>Prymnesiophyceae</taxon>
        <taxon>Prymnesiales</taxon>
        <taxon>Chrysochromulinaceae</taxon>
        <taxon>Chrysochromulina</taxon>
    </lineage>
</organism>
<keyword evidence="4" id="KW-1185">Reference proteome</keyword>
<evidence type="ECO:0000313" key="3">
    <source>
        <dbReference type="EMBL" id="KOO31331.1"/>
    </source>
</evidence>
<evidence type="ECO:0000313" key="4">
    <source>
        <dbReference type="Proteomes" id="UP000037460"/>
    </source>
</evidence>